<dbReference type="eggNOG" id="ENOG5033MI8">
    <property type="taxonomic scope" value="Bacteria"/>
</dbReference>
<organism evidence="2 3">
    <name type="scientific">Lactobacillus pasteurii DSM 23907 = CRBIP 24.76</name>
    <dbReference type="NCBI Taxonomy" id="1423790"/>
    <lineage>
        <taxon>Bacteria</taxon>
        <taxon>Bacillati</taxon>
        <taxon>Bacillota</taxon>
        <taxon>Bacilli</taxon>
        <taxon>Lactobacillales</taxon>
        <taxon>Lactobacillaceae</taxon>
        <taxon>Lactobacillus</taxon>
    </lineage>
</organism>
<feature type="transmembrane region" description="Helical" evidence="1">
    <location>
        <begin position="78"/>
        <end position="98"/>
    </location>
</feature>
<evidence type="ECO:0000313" key="3">
    <source>
        <dbReference type="Proteomes" id="UP000009311"/>
    </source>
</evidence>
<protein>
    <recommendedName>
        <fullName evidence="4">Integral membrane protein</fullName>
    </recommendedName>
</protein>
<proteinExistence type="predicted"/>
<evidence type="ECO:0000313" key="2">
    <source>
        <dbReference type="EMBL" id="CCI84870.1"/>
    </source>
</evidence>
<dbReference type="STRING" id="1423790.BN53_01970"/>
<sequence length="104" mass="11926">MFATVFYWVVVVAATLWGLWSLAWSLIYMSKHENGNLWIFAIIDALSTIALAIIYLIYSTEGGQWYWFASIQGQIAGVVYALYFFIALTVFQFIFGFTKKTKKA</sequence>
<gene>
    <name evidence="2" type="ORF">BN53_01970</name>
</gene>
<accession>I7JXQ3</accession>
<dbReference type="RefSeq" id="WP_009559423.1">
    <property type="nucleotide sequence ID" value="NZ_AYZN01000002.1"/>
</dbReference>
<evidence type="ECO:0008006" key="4">
    <source>
        <dbReference type="Google" id="ProtNLM"/>
    </source>
</evidence>
<reference evidence="2 3" key="1">
    <citation type="submission" date="2012-06" db="EMBL/GenBank/DDBJ databases">
        <title>Draft Genome Sequence of Lactobacillus pasteurii CRBIP 24.76T.</title>
        <authorList>
            <person name="Cousin S."/>
            <person name="Bouchier C."/>
            <person name="Loux V."/>
            <person name="Ma L."/>
            <person name="Creno S."/>
            <person name="Bizet C."/>
            <person name="Clermont D."/>
        </authorList>
    </citation>
    <scope>NUCLEOTIDE SEQUENCE [LARGE SCALE GENOMIC DNA]</scope>
    <source>
        <strain evidence="3">CRBIP 24.76T</strain>
    </source>
</reference>
<comment type="caution">
    <text evidence="2">The sequence shown here is derived from an EMBL/GenBank/DDBJ whole genome shotgun (WGS) entry which is preliminary data.</text>
</comment>
<keyword evidence="1" id="KW-1133">Transmembrane helix</keyword>
<dbReference type="Proteomes" id="UP000009311">
    <property type="component" value="Unassembled WGS sequence"/>
</dbReference>
<dbReference type="EMBL" id="CAKD01000013">
    <property type="protein sequence ID" value="CCI84870.1"/>
    <property type="molecule type" value="Genomic_DNA"/>
</dbReference>
<keyword evidence="1" id="KW-0472">Membrane</keyword>
<feature type="transmembrane region" description="Helical" evidence="1">
    <location>
        <begin position="6"/>
        <end position="30"/>
    </location>
</feature>
<keyword evidence="1" id="KW-0812">Transmembrane</keyword>
<dbReference type="AlphaFoldDB" id="I7JXQ3"/>
<name>I7JXQ3_9LACO</name>
<dbReference type="PATRIC" id="fig|1423790.3.peg.962"/>
<dbReference type="OrthoDB" id="2298188at2"/>
<evidence type="ECO:0000256" key="1">
    <source>
        <dbReference type="SAM" id="Phobius"/>
    </source>
</evidence>
<feature type="transmembrane region" description="Helical" evidence="1">
    <location>
        <begin position="37"/>
        <end position="58"/>
    </location>
</feature>
<keyword evidence="3" id="KW-1185">Reference proteome</keyword>